<evidence type="ECO:0000313" key="4">
    <source>
        <dbReference type="Proteomes" id="UP001369086"/>
    </source>
</evidence>
<dbReference type="Pfam" id="PF25234">
    <property type="entry name" value="Periphilin_C"/>
    <property type="match status" value="1"/>
</dbReference>
<organism evidence="3 4">
    <name type="scientific">Huso huso</name>
    <name type="common">Beluga</name>
    <name type="synonym">Acipenser huso</name>
    <dbReference type="NCBI Taxonomy" id="61971"/>
    <lineage>
        <taxon>Eukaryota</taxon>
        <taxon>Metazoa</taxon>
        <taxon>Chordata</taxon>
        <taxon>Craniata</taxon>
        <taxon>Vertebrata</taxon>
        <taxon>Euteleostomi</taxon>
        <taxon>Actinopterygii</taxon>
        <taxon>Chondrostei</taxon>
        <taxon>Acipenseriformes</taxon>
        <taxon>Acipenseridae</taxon>
        <taxon>Huso</taxon>
    </lineage>
</organism>
<dbReference type="InterPro" id="IPR028851">
    <property type="entry name" value="Pphln1"/>
</dbReference>
<dbReference type="EMBL" id="JAHFZB010000026">
    <property type="protein sequence ID" value="KAK6473973.1"/>
    <property type="molecule type" value="Genomic_DNA"/>
</dbReference>
<keyword evidence="4" id="KW-1185">Reference proteome</keyword>
<evidence type="ECO:0000256" key="1">
    <source>
        <dbReference type="SAM" id="MobiDB-lite"/>
    </source>
</evidence>
<feature type="domain" description="Periphilin-1 C-terminal" evidence="2">
    <location>
        <begin position="186"/>
        <end position="257"/>
    </location>
</feature>
<protein>
    <submittedName>
        <fullName evidence="3">Periphilin-1-like isoform X1</fullName>
    </submittedName>
</protein>
<dbReference type="CDD" id="cd22896">
    <property type="entry name" value="periphilin-like"/>
    <property type="match status" value="1"/>
</dbReference>
<dbReference type="Proteomes" id="UP001369086">
    <property type="component" value="Unassembled WGS sequence"/>
</dbReference>
<gene>
    <name evidence="3" type="ORF">HHUSO_G26100</name>
</gene>
<comment type="caution">
    <text evidence="3">The sequence shown here is derived from an EMBL/GenBank/DDBJ whole genome shotgun (WGS) entry which is preliminary data.</text>
</comment>
<reference evidence="3 4" key="1">
    <citation type="submission" date="2021-05" db="EMBL/GenBank/DDBJ databases">
        <authorList>
            <person name="Zahm M."/>
            <person name="Klopp C."/>
            <person name="Cabau C."/>
            <person name="Kuhl H."/>
            <person name="Suciu R."/>
            <person name="Ciorpac M."/>
            <person name="Holostenco D."/>
            <person name="Gessner J."/>
            <person name="Wuertz S."/>
            <person name="Hohne C."/>
            <person name="Stock M."/>
            <person name="Gislard M."/>
            <person name="Lluch J."/>
            <person name="Milhes M."/>
            <person name="Lampietro C."/>
            <person name="Lopez Roques C."/>
            <person name="Donnadieu C."/>
            <person name="Du K."/>
            <person name="Schartl M."/>
            <person name="Guiguen Y."/>
        </authorList>
    </citation>
    <scope>NUCLEOTIDE SEQUENCE [LARGE SCALE GENOMIC DNA]</scope>
    <source>
        <strain evidence="3">Hh-F2</strain>
        <tissue evidence="3">Blood</tissue>
    </source>
</reference>
<evidence type="ECO:0000313" key="3">
    <source>
        <dbReference type="EMBL" id="KAK6473973.1"/>
    </source>
</evidence>
<dbReference type="PANTHER" id="PTHR15836">
    <property type="entry name" value="PERIPHILIN 1"/>
    <property type="match status" value="1"/>
</dbReference>
<proteinExistence type="predicted"/>
<feature type="region of interest" description="Disordered" evidence="1">
    <location>
        <begin position="103"/>
        <end position="129"/>
    </location>
</feature>
<sequence length="266" mass="31051">MLWYRDAMSSSRKRDGKHESNDQRQKKSENRSSKKHETKDDRRHSRKSRSPWRPPPLRPPPLRPPVTFRPRFGRPFFKARYFRKEEPFFRTPGFRCRFQRAPSVVRSRRGLSPKRPHATSPSTANHCDLKKDSKCASEQLKDLTGNKLSPNKNNDKGLESNFSVKEQMFEQVSLGNKEPSSLVARAALRNRAIQRKRKEIEEVYKQDCETFGIVVKMLIAKDPSLEQSVQFSLQENLKEIGFRCVEAMQDFICDYDSRCPSIPAQH</sequence>
<dbReference type="InterPro" id="IPR057603">
    <property type="entry name" value="Periphilin-1_C"/>
</dbReference>
<feature type="region of interest" description="Disordered" evidence="1">
    <location>
        <begin position="1"/>
        <end position="70"/>
    </location>
</feature>
<feature type="compositionally biased region" description="Basic and acidic residues" evidence="1">
    <location>
        <begin position="12"/>
        <end position="43"/>
    </location>
</feature>
<evidence type="ECO:0000259" key="2">
    <source>
        <dbReference type="Pfam" id="PF25234"/>
    </source>
</evidence>
<accession>A0ABR0YMZ1</accession>
<feature type="compositionally biased region" description="Basic residues" evidence="1">
    <location>
        <begin position="106"/>
        <end position="117"/>
    </location>
</feature>
<feature type="compositionally biased region" description="Pro residues" evidence="1">
    <location>
        <begin position="52"/>
        <end position="64"/>
    </location>
</feature>
<name>A0ABR0YMZ1_HUSHU</name>
<dbReference type="PANTHER" id="PTHR15836:SF4">
    <property type="entry name" value="PERIPHILIN-1"/>
    <property type="match status" value="1"/>
</dbReference>